<reference evidence="7" key="5">
    <citation type="journal article" date="2021" name="G3 (Bethesda)">
        <title>Aegilops tauschii genome assembly Aet v5.0 features greater sequence contiguity and improved annotation.</title>
        <authorList>
            <person name="Wang L."/>
            <person name="Zhu T."/>
            <person name="Rodriguez J.C."/>
            <person name="Deal K.R."/>
            <person name="Dubcovsky J."/>
            <person name="McGuire P.E."/>
            <person name="Lux T."/>
            <person name="Spannagl M."/>
            <person name="Mayer K.F.X."/>
            <person name="Baldrich P."/>
            <person name="Meyers B.C."/>
            <person name="Huo N."/>
            <person name="Gu Y.Q."/>
            <person name="Zhou H."/>
            <person name="Devos K.M."/>
            <person name="Bennetzen J.L."/>
            <person name="Unver T."/>
            <person name="Budak H."/>
            <person name="Gulick P.J."/>
            <person name="Galiba G."/>
            <person name="Kalapos B."/>
            <person name="Nelson D.R."/>
            <person name="Li P."/>
            <person name="You F.M."/>
            <person name="Luo M.C."/>
            <person name="Dvorak J."/>
        </authorList>
    </citation>
    <scope>NUCLEOTIDE SEQUENCE [LARGE SCALE GENOMIC DNA]</scope>
    <source>
        <strain evidence="7">cv. AL8/78</strain>
    </source>
</reference>
<evidence type="ECO:0000313" key="8">
    <source>
        <dbReference type="Proteomes" id="UP000015105"/>
    </source>
</evidence>
<name>A0A453MCX5_AEGTS</name>
<evidence type="ECO:0000256" key="4">
    <source>
        <dbReference type="ARBA" id="ARBA00023163"/>
    </source>
</evidence>
<evidence type="ECO:0000256" key="5">
    <source>
        <dbReference type="ARBA" id="ARBA00023242"/>
    </source>
</evidence>
<keyword evidence="5" id="KW-0539">Nucleus</keyword>
<protein>
    <recommendedName>
        <fullName evidence="6">TF-B3 domain-containing protein</fullName>
    </recommendedName>
</protein>
<dbReference type="GO" id="GO:0005634">
    <property type="term" value="C:nucleus"/>
    <property type="evidence" value="ECO:0007669"/>
    <property type="project" value="UniProtKB-SubCell"/>
</dbReference>
<keyword evidence="2" id="KW-0805">Transcription regulation</keyword>
<comment type="subcellular location">
    <subcellularLocation>
        <location evidence="1">Nucleus</location>
    </subcellularLocation>
</comment>
<dbReference type="PROSITE" id="PS50863">
    <property type="entry name" value="B3"/>
    <property type="match status" value="1"/>
</dbReference>
<reference evidence="7" key="4">
    <citation type="submission" date="2019-03" db="UniProtKB">
        <authorList>
            <consortium name="EnsemblPlants"/>
        </authorList>
    </citation>
    <scope>IDENTIFICATION</scope>
</reference>
<evidence type="ECO:0000256" key="1">
    <source>
        <dbReference type="ARBA" id="ARBA00004123"/>
    </source>
</evidence>
<organism evidence="7 8">
    <name type="scientific">Aegilops tauschii subsp. strangulata</name>
    <name type="common">Goatgrass</name>
    <dbReference type="NCBI Taxonomy" id="200361"/>
    <lineage>
        <taxon>Eukaryota</taxon>
        <taxon>Viridiplantae</taxon>
        <taxon>Streptophyta</taxon>
        <taxon>Embryophyta</taxon>
        <taxon>Tracheophyta</taxon>
        <taxon>Spermatophyta</taxon>
        <taxon>Magnoliopsida</taxon>
        <taxon>Liliopsida</taxon>
        <taxon>Poales</taxon>
        <taxon>Poaceae</taxon>
        <taxon>BOP clade</taxon>
        <taxon>Pooideae</taxon>
        <taxon>Triticodae</taxon>
        <taxon>Triticeae</taxon>
        <taxon>Triticinae</taxon>
        <taxon>Aegilops</taxon>
    </lineage>
</organism>
<dbReference type="Gene3D" id="2.40.330.10">
    <property type="entry name" value="DNA-binding pseudobarrel domain"/>
    <property type="match status" value="1"/>
</dbReference>
<evidence type="ECO:0000256" key="2">
    <source>
        <dbReference type="ARBA" id="ARBA00023015"/>
    </source>
</evidence>
<dbReference type="STRING" id="200361.A0A453MCX5"/>
<dbReference type="Proteomes" id="UP000015105">
    <property type="component" value="Chromosome 5D"/>
</dbReference>
<evidence type="ECO:0000313" key="7">
    <source>
        <dbReference type="EnsemblPlants" id="AET5Gv21147100.1"/>
    </source>
</evidence>
<keyword evidence="8" id="KW-1185">Reference proteome</keyword>
<dbReference type="EnsemblPlants" id="AET5Gv21147100.1">
    <property type="protein sequence ID" value="AET5Gv21147100.1"/>
    <property type="gene ID" value="AET5Gv21147100"/>
</dbReference>
<sequence>MRRSSWWTRRMRSSTCCTRDARHHFLRKGWRGFAARHDLADGGFLVFQLTERTKFKVYIIRASSGYGNDRTSDDEDKH</sequence>
<feature type="domain" description="TF-B3" evidence="6">
    <location>
        <begin position="1"/>
        <end position="63"/>
    </location>
</feature>
<keyword evidence="3" id="KW-0238">DNA-binding</keyword>
<dbReference type="GO" id="GO:0003677">
    <property type="term" value="F:DNA binding"/>
    <property type="evidence" value="ECO:0007669"/>
    <property type="project" value="UniProtKB-KW"/>
</dbReference>
<reference evidence="7" key="3">
    <citation type="journal article" date="2017" name="Nature">
        <title>Genome sequence of the progenitor of the wheat D genome Aegilops tauschii.</title>
        <authorList>
            <person name="Luo M.C."/>
            <person name="Gu Y.Q."/>
            <person name="Puiu D."/>
            <person name="Wang H."/>
            <person name="Twardziok S.O."/>
            <person name="Deal K.R."/>
            <person name="Huo N."/>
            <person name="Zhu T."/>
            <person name="Wang L."/>
            <person name="Wang Y."/>
            <person name="McGuire P.E."/>
            <person name="Liu S."/>
            <person name="Long H."/>
            <person name="Ramasamy R.K."/>
            <person name="Rodriguez J.C."/>
            <person name="Van S.L."/>
            <person name="Yuan L."/>
            <person name="Wang Z."/>
            <person name="Xia Z."/>
            <person name="Xiao L."/>
            <person name="Anderson O.D."/>
            <person name="Ouyang S."/>
            <person name="Liang Y."/>
            <person name="Zimin A.V."/>
            <person name="Pertea G."/>
            <person name="Qi P."/>
            <person name="Bennetzen J.L."/>
            <person name="Dai X."/>
            <person name="Dawson M.W."/>
            <person name="Muller H.G."/>
            <person name="Kugler K."/>
            <person name="Rivarola-Duarte L."/>
            <person name="Spannagl M."/>
            <person name="Mayer K.F.X."/>
            <person name="Lu F.H."/>
            <person name="Bevan M.W."/>
            <person name="Leroy P."/>
            <person name="Li P."/>
            <person name="You F.M."/>
            <person name="Sun Q."/>
            <person name="Liu Z."/>
            <person name="Lyons E."/>
            <person name="Wicker T."/>
            <person name="Salzberg S.L."/>
            <person name="Devos K.M."/>
            <person name="Dvorak J."/>
        </authorList>
    </citation>
    <scope>NUCLEOTIDE SEQUENCE [LARGE SCALE GENOMIC DNA]</scope>
    <source>
        <strain evidence="7">cv. AL8/78</strain>
    </source>
</reference>
<accession>A0A453MCX5</accession>
<dbReference type="Gramene" id="AET5Gv21147100.1">
    <property type="protein sequence ID" value="AET5Gv21147100.1"/>
    <property type="gene ID" value="AET5Gv21147100"/>
</dbReference>
<evidence type="ECO:0000256" key="3">
    <source>
        <dbReference type="ARBA" id="ARBA00023125"/>
    </source>
</evidence>
<dbReference type="SUPFAM" id="SSF101936">
    <property type="entry name" value="DNA-binding pseudobarrel domain"/>
    <property type="match status" value="1"/>
</dbReference>
<dbReference type="Pfam" id="PF02362">
    <property type="entry name" value="B3"/>
    <property type="match status" value="1"/>
</dbReference>
<reference evidence="8" key="2">
    <citation type="journal article" date="2017" name="Nat. Plants">
        <title>The Aegilops tauschii genome reveals multiple impacts of transposons.</title>
        <authorList>
            <person name="Zhao G."/>
            <person name="Zou C."/>
            <person name="Li K."/>
            <person name="Wang K."/>
            <person name="Li T."/>
            <person name="Gao L."/>
            <person name="Zhang X."/>
            <person name="Wang H."/>
            <person name="Yang Z."/>
            <person name="Liu X."/>
            <person name="Jiang W."/>
            <person name="Mao L."/>
            <person name="Kong X."/>
            <person name="Jiao Y."/>
            <person name="Jia J."/>
        </authorList>
    </citation>
    <scope>NUCLEOTIDE SEQUENCE [LARGE SCALE GENOMIC DNA]</scope>
    <source>
        <strain evidence="8">cv. AL8/78</strain>
    </source>
</reference>
<dbReference type="AlphaFoldDB" id="A0A453MCX5"/>
<reference evidence="8" key="1">
    <citation type="journal article" date="2014" name="Science">
        <title>Ancient hybridizations among the ancestral genomes of bread wheat.</title>
        <authorList>
            <consortium name="International Wheat Genome Sequencing Consortium,"/>
            <person name="Marcussen T."/>
            <person name="Sandve S.R."/>
            <person name="Heier L."/>
            <person name="Spannagl M."/>
            <person name="Pfeifer M."/>
            <person name="Jakobsen K.S."/>
            <person name="Wulff B.B."/>
            <person name="Steuernagel B."/>
            <person name="Mayer K.F."/>
            <person name="Olsen O.A."/>
        </authorList>
    </citation>
    <scope>NUCLEOTIDE SEQUENCE [LARGE SCALE GENOMIC DNA]</scope>
    <source>
        <strain evidence="8">cv. AL8/78</strain>
    </source>
</reference>
<proteinExistence type="predicted"/>
<dbReference type="InterPro" id="IPR015300">
    <property type="entry name" value="DNA-bd_pseudobarrel_sf"/>
</dbReference>
<keyword evidence="4" id="KW-0804">Transcription</keyword>
<evidence type="ECO:0000259" key="6">
    <source>
        <dbReference type="PROSITE" id="PS50863"/>
    </source>
</evidence>
<dbReference type="InterPro" id="IPR003340">
    <property type="entry name" value="B3_DNA-bd"/>
</dbReference>